<evidence type="ECO:0000256" key="3">
    <source>
        <dbReference type="ARBA" id="ARBA00022989"/>
    </source>
</evidence>
<evidence type="ECO:0000256" key="6">
    <source>
        <dbReference type="SAM" id="MobiDB-lite"/>
    </source>
</evidence>
<protein>
    <recommendedName>
        <fullName evidence="5">Copper transport protein</fullName>
    </recommendedName>
</protein>
<feature type="transmembrane region" description="Helical" evidence="5">
    <location>
        <begin position="151"/>
        <end position="171"/>
    </location>
</feature>
<feature type="transmembrane region" description="Helical" evidence="5">
    <location>
        <begin position="124"/>
        <end position="145"/>
    </location>
</feature>
<proteinExistence type="inferred from homology"/>
<dbReference type="Pfam" id="PF04145">
    <property type="entry name" value="Ctr"/>
    <property type="match status" value="1"/>
</dbReference>
<dbReference type="GO" id="GO:0005375">
    <property type="term" value="F:copper ion transmembrane transporter activity"/>
    <property type="evidence" value="ECO:0007669"/>
    <property type="project" value="UniProtKB-UniRule"/>
</dbReference>
<evidence type="ECO:0000256" key="5">
    <source>
        <dbReference type="RuleBase" id="RU367022"/>
    </source>
</evidence>
<keyword evidence="5" id="KW-0406">Ion transport</keyword>
<dbReference type="PANTHER" id="PTHR12483">
    <property type="entry name" value="SOLUTE CARRIER FAMILY 31 COPPER TRANSPORTERS"/>
    <property type="match status" value="1"/>
</dbReference>
<evidence type="ECO:0000313" key="7">
    <source>
        <dbReference type="EMBL" id="CAE2226666.1"/>
    </source>
</evidence>
<dbReference type="InterPro" id="IPR007274">
    <property type="entry name" value="Cop_transporter"/>
</dbReference>
<comment type="subcellular location">
    <subcellularLocation>
        <location evidence="1 5">Membrane</location>
        <topology evidence="1 5">Multi-pass membrane protein</topology>
    </subcellularLocation>
</comment>
<keyword evidence="4 5" id="KW-0472">Membrane</keyword>
<reference evidence="7" key="1">
    <citation type="submission" date="2021-01" db="EMBL/GenBank/DDBJ databases">
        <authorList>
            <person name="Corre E."/>
            <person name="Pelletier E."/>
            <person name="Niang G."/>
            <person name="Scheremetjew M."/>
            <person name="Finn R."/>
            <person name="Kale V."/>
            <person name="Holt S."/>
            <person name="Cochrane G."/>
            <person name="Meng A."/>
            <person name="Brown T."/>
            <person name="Cohen L."/>
        </authorList>
    </citation>
    <scope>NUCLEOTIDE SEQUENCE</scope>
    <source>
        <strain evidence="7">Isolate 1302-5</strain>
    </source>
</reference>
<sequence length="258" mass="27940">MNASNHTHAVAFCGAAMGPMAHTVSLEGGWIGGGGVATMAMYMSGFQWSLFADPSEVPCLNLFSPSWTLDTRPKFFLGMLAVLLLALVTEGVSFLRMKMSKKPIERERRRRNSRTWRGKRKASLFRLGLHGLQALLGYLLMIAAMTYSIELLLSAIVGLIIGHGTFFERIYSDGATDDEMNAEGSAETDIGDDVAGANTVSTNPCCAFMNDEAVEAVQKDVGITRITGGDEGNCAEPLDDEQYGSIEEPLLGRTQSEQ</sequence>
<keyword evidence="5" id="KW-0186">Copper</keyword>
<name>A0A7S4IE71_9STRA</name>
<feature type="transmembrane region" description="Helical" evidence="5">
    <location>
        <begin position="75"/>
        <end position="95"/>
    </location>
</feature>
<evidence type="ECO:0000256" key="1">
    <source>
        <dbReference type="ARBA" id="ARBA00004141"/>
    </source>
</evidence>
<comment type="similarity">
    <text evidence="5">Belongs to the copper transporter (Ctr) (TC 1.A.56) family. SLC31A subfamily.</text>
</comment>
<dbReference type="PANTHER" id="PTHR12483:SF27">
    <property type="entry name" value="COPPER TRANSPORT PROTEIN CTR1"/>
    <property type="match status" value="1"/>
</dbReference>
<evidence type="ECO:0000256" key="2">
    <source>
        <dbReference type="ARBA" id="ARBA00022692"/>
    </source>
</evidence>
<feature type="region of interest" description="Disordered" evidence="6">
    <location>
        <begin position="228"/>
        <end position="258"/>
    </location>
</feature>
<dbReference type="GO" id="GO:0005886">
    <property type="term" value="C:plasma membrane"/>
    <property type="evidence" value="ECO:0007669"/>
    <property type="project" value="TreeGrafter"/>
</dbReference>
<organism evidence="7">
    <name type="scientific">Odontella aurita</name>
    <dbReference type="NCBI Taxonomy" id="265563"/>
    <lineage>
        <taxon>Eukaryota</taxon>
        <taxon>Sar</taxon>
        <taxon>Stramenopiles</taxon>
        <taxon>Ochrophyta</taxon>
        <taxon>Bacillariophyta</taxon>
        <taxon>Mediophyceae</taxon>
        <taxon>Biddulphiophycidae</taxon>
        <taxon>Eupodiscales</taxon>
        <taxon>Odontellaceae</taxon>
        <taxon>Odontella</taxon>
    </lineage>
</organism>
<gene>
    <name evidence="7" type="ORF">OAUR00152_LOCUS10430</name>
</gene>
<evidence type="ECO:0000256" key="4">
    <source>
        <dbReference type="ARBA" id="ARBA00023136"/>
    </source>
</evidence>
<dbReference type="AlphaFoldDB" id="A0A7S4IE71"/>
<accession>A0A7S4IE71</accession>
<keyword evidence="3 5" id="KW-1133">Transmembrane helix</keyword>
<keyword evidence="5" id="KW-0813">Transport</keyword>
<keyword evidence="2 5" id="KW-0812">Transmembrane</keyword>
<keyword evidence="5" id="KW-0187">Copper transport</keyword>
<dbReference type="EMBL" id="HBKQ01015303">
    <property type="protein sequence ID" value="CAE2226666.1"/>
    <property type="molecule type" value="Transcribed_RNA"/>
</dbReference>